<dbReference type="RefSeq" id="WP_140458162.1">
    <property type="nucleotide sequence ID" value="NZ_BAABFI010000001.1"/>
</dbReference>
<dbReference type="InterPro" id="IPR008278">
    <property type="entry name" value="4-PPantetheinyl_Trfase_dom"/>
</dbReference>
<dbReference type="EC" id="2.7.8.-" evidence="6"/>
<dbReference type="EMBL" id="BONN01000004">
    <property type="protein sequence ID" value="GIG32550.1"/>
    <property type="molecule type" value="Genomic_DNA"/>
</dbReference>
<comment type="similarity">
    <text evidence="1">Belongs to the P-Pant transferase superfamily. Gsp/Sfp/HetI/AcpT family.</text>
</comment>
<dbReference type="GO" id="GO:0000287">
    <property type="term" value="F:magnesium ion binding"/>
    <property type="evidence" value="ECO:0007669"/>
    <property type="project" value="InterPro"/>
</dbReference>
<name>A0A7Y9FFW3_9CELL</name>
<organism evidence="6 7">
    <name type="scientific">Cellulomonas oligotrophica</name>
    <dbReference type="NCBI Taxonomy" id="931536"/>
    <lineage>
        <taxon>Bacteria</taxon>
        <taxon>Bacillati</taxon>
        <taxon>Actinomycetota</taxon>
        <taxon>Actinomycetes</taxon>
        <taxon>Micrococcales</taxon>
        <taxon>Cellulomonadaceae</taxon>
        <taxon>Cellulomonas</taxon>
    </lineage>
</organism>
<reference evidence="6 7" key="1">
    <citation type="submission" date="2020-07" db="EMBL/GenBank/DDBJ databases">
        <title>Sequencing the genomes of 1000 actinobacteria strains.</title>
        <authorList>
            <person name="Klenk H.-P."/>
        </authorList>
    </citation>
    <scope>NUCLEOTIDE SEQUENCE [LARGE SCALE GENOMIC DNA]</scope>
    <source>
        <strain evidence="6 7">DSM 24482</strain>
    </source>
</reference>
<protein>
    <submittedName>
        <fullName evidence="6">4'-phosphopantetheinyl transferase</fullName>
        <ecNumber evidence="6">2.7.8.-</ecNumber>
    </submittedName>
</protein>
<dbReference type="PANTHER" id="PTHR12215">
    <property type="entry name" value="PHOSPHOPANTETHEINE TRANSFERASE"/>
    <property type="match status" value="1"/>
</dbReference>
<evidence type="ECO:0000256" key="3">
    <source>
        <dbReference type="SAM" id="MobiDB-lite"/>
    </source>
</evidence>
<feature type="compositionally biased region" description="Low complexity" evidence="3">
    <location>
        <begin position="189"/>
        <end position="209"/>
    </location>
</feature>
<evidence type="ECO:0000313" key="6">
    <source>
        <dbReference type="EMBL" id="NYD86560.1"/>
    </source>
</evidence>
<dbReference type="Gene3D" id="3.90.470.20">
    <property type="entry name" value="4'-phosphopantetheinyl transferase domain"/>
    <property type="match status" value="1"/>
</dbReference>
<evidence type="ECO:0000259" key="4">
    <source>
        <dbReference type="Pfam" id="PF01648"/>
    </source>
</evidence>
<feature type="region of interest" description="Disordered" evidence="3">
    <location>
        <begin position="174"/>
        <end position="232"/>
    </location>
</feature>
<dbReference type="GO" id="GO:0005829">
    <property type="term" value="C:cytosol"/>
    <property type="evidence" value="ECO:0007669"/>
    <property type="project" value="TreeGrafter"/>
</dbReference>
<feature type="region of interest" description="Disordered" evidence="3">
    <location>
        <begin position="137"/>
        <end position="158"/>
    </location>
</feature>
<dbReference type="PANTHER" id="PTHR12215:SF10">
    <property type="entry name" value="L-AMINOADIPATE-SEMIALDEHYDE DEHYDROGENASE-PHOSPHOPANTETHEINYL TRANSFERASE"/>
    <property type="match status" value="1"/>
</dbReference>
<keyword evidence="2 6" id="KW-0808">Transferase</keyword>
<feature type="domain" description="4'-phosphopantetheinyl transferase" evidence="4">
    <location>
        <begin position="79"/>
        <end position="147"/>
    </location>
</feature>
<dbReference type="GO" id="GO:0008897">
    <property type="term" value="F:holo-[acyl-carrier-protein] synthase activity"/>
    <property type="evidence" value="ECO:0007669"/>
    <property type="project" value="InterPro"/>
</dbReference>
<accession>A0A7Y9FFW3</accession>
<dbReference type="InterPro" id="IPR037143">
    <property type="entry name" value="4-PPantetheinyl_Trfase_dom_sf"/>
</dbReference>
<dbReference type="Proteomes" id="UP000618382">
    <property type="component" value="Unassembled WGS sequence"/>
</dbReference>
<dbReference type="GO" id="GO:0019878">
    <property type="term" value="P:lysine biosynthetic process via aminoadipic acid"/>
    <property type="evidence" value="ECO:0007669"/>
    <property type="project" value="TreeGrafter"/>
</dbReference>
<sequence length="232" mass="23575">MTATVWVATAGRAQARAVLHGVLARVLGVPADEVVLDREPCVGCGGPHGRPVLGGGRDDVHFSLSSGGGLVLVAVADVRVGVDVEAVPEAARARAVAGVLHPRERARLARVPEADHPAALARAWVRTEAYLKGLGTGLQRDPAADDLDDPAGAPRGWTIHDVPVGPDARAAVALRDPGARPPAITRWSPEGTGEPVVRGVRPGPGPTDDGVADGGGDEAGGPVGRGRRSVDG</sequence>
<keyword evidence="8" id="KW-1185">Reference proteome</keyword>
<dbReference type="EMBL" id="JACCBK010000001">
    <property type="protein sequence ID" value="NYD86560.1"/>
    <property type="molecule type" value="Genomic_DNA"/>
</dbReference>
<proteinExistence type="inferred from homology"/>
<gene>
    <name evidence="6" type="ORF">BKA21_002109</name>
    <name evidence="5" type="ORF">Col01nite_17090</name>
</gene>
<evidence type="ECO:0000256" key="2">
    <source>
        <dbReference type="ARBA" id="ARBA00022679"/>
    </source>
</evidence>
<evidence type="ECO:0000313" key="7">
    <source>
        <dbReference type="Proteomes" id="UP000577956"/>
    </source>
</evidence>
<evidence type="ECO:0000313" key="8">
    <source>
        <dbReference type="Proteomes" id="UP000618382"/>
    </source>
</evidence>
<evidence type="ECO:0000256" key="1">
    <source>
        <dbReference type="ARBA" id="ARBA00010990"/>
    </source>
</evidence>
<reference evidence="5 8" key="2">
    <citation type="submission" date="2021-01" db="EMBL/GenBank/DDBJ databases">
        <title>Whole genome shotgun sequence of Cellulomonas oligotrophica NBRC 109435.</title>
        <authorList>
            <person name="Komaki H."/>
            <person name="Tamura T."/>
        </authorList>
    </citation>
    <scope>NUCLEOTIDE SEQUENCE [LARGE SCALE GENOMIC DNA]</scope>
    <source>
        <strain evidence="5 8">NBRC 109435</strain>
    </source>
</reference>
<feature type="compositionally biased region" description="Gly residues" evidence="3">
    <location>
        <begin position="212"/>
        <end position="224"/>
    </location>
</feature>
<dbReference type="SUPFAM" id="SSF56214">
    <property type="entry name" value="4'-phosphopantetheinyl transferase"/>
    <property type="match status" value="2"/>
</dbReference>
<dbReference type="Pfam" id="PF01648">
    <property type="entry name" value="ACPS"/>
    <property type="match status" value="1"/>
</dbReference>
<comment type="caution">
    <text evidence="6">The sequence shown here is derived from an EMBL/GenBank/DDBJ whole genome shotgun (WGS) entry which is preliminary data.</text>
</comment>
<evidence type="ECO:0000313" key="5">
    <source>
        <dbReference type="EMBL" id="GIG32550.1"/>
    </source>
</evidence>
<dbReference type="Proteomes" id="UP000577956">
    <property type="component" value="Unassembled WGS sequence"/>
</dbReference>
<dbReference type="InterPro" id="IPR050559">
    <property type="entry name" value="P-Pant_transferase_sf"/>
</dbReference>
<dbReference type="AlphaFoldDB" id="A0A7Y9FFW3"/>